<dbReference type="SUPFAM" id="SSF51735">
    <property type="entry name" value="NAD(P)-binding Rossmann-fold domains"/>
    <property type="match status" value="1"/>
</dbReference>
<feature type="domain" description="D-isomer specific 2-hydroxyacid dehydrogenase catalytic" evidence="6">
    <location>
        <begin position="65"/>
        <end position="311"/>
    </location>
</feature>
<protein>
    <submittedName>
        <fullName evidence="8">Hydroxyacid dehydrogenase</fullName>
    </submittedName>
</protein>
<organism evidence="8 9">
    <name type="scientific">Brachybacterium ginsengisoli</name>
    <dbReference type="NCBI Taxonomy" id="1331682"/>
    <lineage>
        <taxon>Bacteria</taxon>
        <taxon>Bacillati</taxon>
        <taxon>Actinomycetota</taxon>
        <taxon>Actinomycetes</taxon>
        <taxon>Micrococcales</taxon>
        <taxon>Dermabacteraceae</taxon>
        <taxon>Brachybacterium</taxon>
    </lineage>
</organism>
<dbReference type="Gene3D" id="3.40.50.720">
    <property type="entry name" value="NAD(P)-binding Rossmann-like Domain"/>
    <property type="match status" value="2"/>
</dbReference>
<dbReference type="InterPro" id="IPR050223">
    <property type="entry name" value="D-isomer_2-hydroxyacid_DH"/>
</dbReference>
<dbReference type="Pfam" id="PF02826">
    <property type="entry name" value="2-Hacid_dh_C"/>
    <property type="match status" value="1"/>
</dbReference>
<accession>A0A291H0E4</accession>
<evidence type="ECO:0000259" key="6">
    <source>
        <dbReference type="Pfam" id="PF00389"/>
    </source>
</evidence>
<dbReference type="Pfam" id="PF00389">
    <property type="entry name" value="2-Hacid_dh"/>
    <property type="match status" value="1"/>
</dbReference>
<comment type="similarity">
    <text evidence="1 4">Belongs to the D-isomer specific 2-hydroxyacid dehydrogenase family.</text>
</comment>
<keyword evidence="2 4" id="KW-0560">Oxidoreductase</keyword>
<dbReference type="GO" id="GO:0016618">
    <property type="term" value="F:hydroxypyruvate reductase [NAD(P)H] activity"/>
    <property type="evidence" value="ECO:0007669"/>
    <property type="project" value="TreeGrafter"/>
</dbReference>
<dbReference type="InterPro" id="IPR006140">
    <property type="entry name" value="D-isomer_DH_NAD-bd"/>
</dbReference>
<dbReference type="KEGG" id="bgg:CFK41_14345"/>
<gene>
    <name evidence="8" type="ORF">CFK41_14345</name>
</gene>
<evidence type="ECO:0000256" key="1">
    <source>
        <dbReference type="ARBA" id="ARBA00005854"/>
    </source>
</evidence>
<evidence type="ECO:0000256" key="5">
    <source>
        <dbReference type="SAM" id="MobiDB-lite"/>
    </source>
</evidence>
<evidence type="ECO:0000256" key="2">
    <source>
        <dbReference type="ARBA" id="ARBA00023002"/>
    </source>
</evidence>
<dbReference type="PANTHER" id="PTHR10996:SF178">
    <property type="entry name" value="2-HYDROXYACID DEHYDROGENASE YGL185C-RELATED"/>
    <property type="match status" value="1"/>
</dbReference>
<evidence type="ECO:0000256" key="3">
    <source>
        <dbReference type="ARBA" id="ARBA00023027"/>
    </source>
</evidence>
<evidence type="ECO:0000259" key="7">
    <source>
        <dbReference type="Pfam" id="PF02826"/>
    </source>
</evidence>
<dbReference type="EMBL" id="CP023564">
    <property type="protein sequence ID" value="ATG55824.1"/>
    <property type="molecule type" value="Genomic_DNA"/>
</dbReference>
<evidence type="ECO:0000256" key="4">
    <source>
        <dbReference type="RuleBase" id="RU003719"/>
    </source>
</evidence>
<keyword evidence="9" id="KW-1185">Reference proteome</keyword>
<reference evidence="8 9" key="1">
    <citation type="journal article" date="2014" name="Int. J. Syst. Evol. Microbiol.">
        <title>Brachybacterium ginsengisoli sp. nov., isolated from soil of a ginseng field.</title>
        <authorList>
            <person name="Hoang V.A."/>
            <person name="Kim Y.J."/>
            <person name="Nguyen N.L."/>
            <person name="Yang D.C."/>
        </authorList>
    </citation>
    <scope>NUCLEOTIDE SEQUENCE [LARGE SCALE GENOMIC DNA]</scope>
    <source>
        <strain evidence="8 9">DCY80</strain>
    </source>
</reference>
<dbReference type="InterPro" id="IPR036291">
    <property type="entry name" value="NAD(P)-bd_dom_sf"/>
</dbReference>
<dbReference type="PANTHER" id="PTHR10996">
    <property type="entry name" value="2-HYDROXYACID DEHYDROGENASE-RELATED"/>
    <property type="match status" value="1"/>
</dbReference>
<dbReference type="InterPro" id="IPR006139">
    <property type="entry name" value="D-isomer_2_OHA_DH_cat_dom"/>
</dbReference>
<feature type="compositionally biased region" description="Low complexity" evidence="5">
    <location>
        <begin position="1"/>
        <end position="20"/>
    </location>
</feature>
<dbReference type="GO" id="GO:0030267">
    <property type="term" value="F:glyoxylate reductase (NADPH) activity"/>
    <property type="evidence" value="ECO:0007669"/>
    <property type="project" value="TreeGrafter"/>
</dbReference>
<dbReference type="CDD" id="cd12167">
    <property type="entry name" value="2-Hacid_dh_8"/>
    <property type="match status" value="1"/>
</dbReference>
<sequence>MMARLTSLRRPSMSRSRTSTGFMMPEPSFRRVFHQVDIQRLESDPSLELLSERPLDPEVAADRALLARIEVLITGWGTPMIDADMLQLLPNLRAIAHSGGTVRPVVDPVVCERGIAVSSAAAANAIPVAEYTLALIILGAKRAFWAADRVRAGKGDEELETAWPAVGIRGRTVGIVGASTIGRLVIERLRGLELEVLLHDPTLHPVEAAELGVQPVGLAELVERSDILSLHAPSLPSTRGMIDRELIARMRPGTTLINTARGDLLDQDALAERLERGDLVALLDVAAEEPLPLHSRLRTTPNTFLTPHIAGSIGTELGRLSAHAVDEAIAFATDGSFRRGIDQKTFALRA</sequence>
<dbReference type="Proteomes" id="UP000217889">
    <property type="component" value="Chromosome"/>
</dbReference>
<dbReference type="SUPFAM" id="SSF52283">
    <property type="entry name" value="Formate/glycerate dehydrogenase catalytic domain-like"/>
    <property type="match status" value="1"/>
</dbReference>
<dbReference type="PROSITE" id="PS00670">
    <property type="entry name" value="D_2_HYDROXYACID_DH_2"/>
    <property type="match status" value="1"/>
</dbReference>
<name>A0A291H0E4_9MICO</name>
<dbReference type="GO" id="GO:0005829">
    <property type="term" value="C:cytosol"/>
    <property type="evidence" value="ECO:0007669"/>
    <property type="project" value="TreeGrafter"/>
</dbReference>
<dbReference type="GO" id="GO:0051287">
    <property type="term" value="F:NAD binding"/>
    <property type="evidence" value="ECO:0007669"/>
    <property type="project" value="InterPro"/>
</dbReference>
<feature type="region of interest" description="Disordered" evidence="5">
    <location>
        <begin position="1"/>
        <end position="21"/>
    </location>
</feature>
<proteinExistence type="inferred from homology"/>
<evidence type="ECO:0000313" key="8">
    <source>
        <dbReference type="EMBL" id="ATG55824.1"/>
    </source>
</evidence>
<evidence type="ECO:0000313" key="9">
    <source>
        <dbReference type="Proteomes" id="UP000217889"/>
    </source>
</evidence>
<feature type="domain" description="D-isomer specific 2-hydroxyacid dehydrogenase NAD-binding" evidence="7">
    <location>
        <begin position="134"/>
        <end position="310"/>
    </location>
</feature>
<keyword evidence="3" id="KW-0520">NAD</keyword>
<dbReference type="InterPro" id="IPR029753">
    <property type="entry name" value="D-isomer_DH_CS"/>
</dbReference>
<dbReference type="AlphaFoldDB" id="A0A291H0E4"/>